<dbReference type="InterPro" id="IPR037066">
    <property type="entry name" value="Plug_dom_sf"/>
</dbReference>
<keyword evidence="6 7" id="KW-0998">Cell outer membrane</keyword>
<feature type="domain" description="TonB-dependent receptor plug" evidence="9">
    <location>
        <begin position="135"/>
        <end position="210"/>
    </location>
</feature>
<dbReference type="GO" id="GO:0009279">
    <property type="term" value="C:cell outer membrane"/>
    <property type="evidence" value="ECO:0007669"/>
    <property type="project" value="UniProtKB-SubCell"/>
</dbReference>
<accession>A0A4R2GN63</accession>
<dbReference type="RefSeq" id="WP_132430940.1">
    <property type="nucleotide sequence ID" value="NZ_SLWK01000001.1"/>
</dbReference>
<dbReference type="InterPro" id="IPR039426">
    <property type="entry name" value="TonB-dep_rcpt-like"/>
</dbReference>
<keyword evidence="2 7" id="KW-0813">Transport</keyword>
<dbReference type="OrthoDB" id="9803050at2"/>
<name>A0A4R2GN63_9BACT</name>
<dbReference type="SUPFAM" id="SSF49464">
    <property type="entry name" value="Carboxypeptidase regulatory domain-like"/>
    <property type="match status" value="1"/>
</dbReference>
<comment type="subcellular location">
    <subcellularLocation>
        <location evidence="1 7">Cell outer membrane</location>
        <topology evidence="1 7">Multi-pass membrane protein</topology>
    </subcellularLocation>
</comment>
<evidence type="ECO:0000256" key="3">
    <source>
        <dbReference type="ARBA" id="ARBA00022452"/>
    </source>
</evidence>
<keyword evidence="11" id="KW-1185">Reference proteome</keyword>
<evidence type="ECO:0000256" key="5">
    <source>
        <dbReference type="ARBA" id="ARBA00023136"/>
    </source>
</evidence>
<dbReference type="InterPro" id="IPR012910">
    <property type="entry name" value="Plug_dom"/>
</dbReference>
<sequence length="798" mass="91447">MKFIFLVLLVFSFCYQAGLSQHRASGFVRDSLSSEPLIGAYVIKSADGRGSVTDVNGFFSIDVPKENSELTFSYVGYSSQTVNFKLNSDTVITVRMTVDNMISEVVVSSREAPMTNIHTLSMDVINTLPVISSKPDVGKALQILPGIEAPREASSELVVRGGGVGENLYLLDGVPITHVHHIGGFYSVFNSDIINDVSVYKSAFPGRYGGKLSSVVSISQREGNKNHYSGSFDIGITDASFTIEGPILKNRLSFILCARKTMIDPLMAYATKSSEMGYSMYYGFYDFNGKVAWDLSDKSKITFFSYQGDDYIKIKSDKTSRYDDLDFNRRYAWGNNLSGIRWQQVLNSGGFISSSLAYSRYRVVDESDTETIDLSYRERALSSLENYLFQTDYKQRITPFWDFRAGGSLSYYLFNREFKQEQDAISNELKSSEMALFAENYFSLPLNLFLQSDLRFVHYRNTPYTFNSWEPRLSFGYILNNNHRFSVDYSRMRQFNHLVTSRSGIYSNELWLPSNEIMIPALSDQVSLGWAGNFSGGMFNAGASIYYRQLSNLVTFKDGHESFLNSVHSADLLHHDGAGVVKGFEFYLNKTRGNYTGSLSYSYCNSNRKFEEVNQSFSYPYEYNSRHNVSLFLHRQLSEKWSVGASWTFHSGLPYTPVTSKEAAIDPVTGFYDDAIIEEGFVFGKRNSARMANYHRMDLAFKHTSYTSRRGHKQEWRLGVYNLYNRHNPAYYSYSRFFDDKDFVWTGEYRPYKLYSISYFPIIPTISYKIYFGQNSFQRRSSEASILKRVRNWLFYED</sequence>
<dbReference type="InterPro" id="IPR036942">
    <property type="entry name" value="Beta-barrel_TonB_sf"/>
</dbReference>
<dbReference type="SUPFAM" id="SSF56935">
    <property type="entry name" value="Porins"/>
    <property type="match status" value="1"/>
</dbReference>
<keyword evidence="5 7" id="KW-0472">Membrane</keyword>
<dbReference type="Pfam" id="PF07715">
    <property type="entry name" value="Plug"/>
    <property type="match status" value="1"/>
</dbReference>
<dbReference type="Pfam" id="PF13715">
    <property type="entry name" value="CarbopepD_reg_2"/>
    <property type="match status" value="1"/>
</dbReference>
<evidence type="ECO:0000256" key="1">
    <source>
        <dbReference type="ARBA" id="ARBA00004571"/>
    </source>
</evidence>
<dbReference type="EMBL" id="SLWK01000001">
    <property type="protein sequence ID" value="TCO10438.1"/>
    <property type="molecule type" value="Genomic_DNA"/>
</dbReference>
<dbReference type="Gene3D" id="2.40.170.20">
    <property type="entry name" value="TonB-dependent receptor, beta-barrel domain"/>
    <property type="match status" value="1"/>
</dbReference>
<proteinExistence type="inferred from homology"/>
<gene>
    <name evidence="10" type="ORF">EV194_10168</name>
</gene>
<keyword evidence="4 7" id="KW-0812">Transmembrane</keyword>
<evidence type="ECO:0000256" key="8">
    <source>
        <dbReference type="SAM" id="SignalP"/>
    </source>
</evidence>
<keyword evidence="8" id="KW-0732">Signal</keyword>
<evidence type="ECO:0000256" key="6">
    <source>
        <dbReference type="ARBA" id="ARBA00023237"/>
    </source>
</evidence>
<dbReference type="AlphaFoldDB" id="A0A4R2GN63"/>
<dbReference type="Gene3D" id="2.170.130.10">
    <property type="entry name" value="TonB-dependent receptor, plug domain"/>
    <property type="match status" value="1"/>
</dbReference>
<keyword evidence="3 7" id="KW-1134">Transmembrane beta strand</keyword>
<evidence type="ECO:0000259" key="9">
    <source>
        <dbReference type="Pfam" id="PF07715"/>
    </source>
</evidence>
<comment type="caution">
    <text evidence="10">The sequence shown here is derived from an EMBL/GenBank/DDBJ whole genome shotgun (WGS) entry which is preliminary data.</text>
</comment>
<dbReference type="Gene3D" id="2.60.40.1120">
    <property type="entry name" value="Carboxypeptidase-like, regulatory domain"/>
    <property type="match status" value="1"/>
</dbReference>
<protein>
    <submittedName>
        <fullName evidence="10">Outer membrane receptor for ferrienterochelin and colicin</fullName>
    </submittedName>
</protein>
<keyword evidence="10" id="KW-0675">Receptor</keyword>
<feature type="signal peptide" evidence="8">
    <location>
        <begin position="1"/>
        <end position="17"/>
    </location>
</feature>
<evidence type="ECO:0000256" key="7">
    <source>
        <dbReference type="PROSITE-ProRule" id="PRU01360"/>
    </source>
</evidence>
<reference evidence="10 11" key="1">
    <citation type="submission" date="2019-03" db="EMBL/GenBank/DDBJ databases">
        <title>Genomic Encyclopedia of Type Strains, Phase IV (KMG-IV): sequencing the most valuable type-strain genomes for metagenomic binning, comparative biology and taxonomic classification.</title>
        <authorList>
            <person name="Goeker M."/>
        </authorList>
    </citation>
    <scope>NUCLEOTIDE SEQUENCE [LARGE SCALE GENOMIC DNA]</scope>
    <source>
        <strain evidence="10 11">DSM 24179</strain>
    </source>
</reference>
<dbReference type="Proteomes" id="UP000295221">
    <property type="component" value="Unassembled WGS sequence"/>
</dbReference>
<evidence type="ECO:0000256" key="2">
    <source>
        <dbReference type="ARBA" id="ARBA00022448"/>
    </source>
</evidence>
<organism evidence="10 11">
    <name type="scientific">Natronoflexus pectinivorans</name>
    <dbReference type="NCBI Taxonomy" id="682526"/>
    <lineage>
        <taxon>Bacteria</taxon>
        <taxon>Pseudomonadati</taxon>
        <taxon>Bacteroidota</taxon>
        <taxon>Bacteroidia</taxon>
        <taxon>Marinilabiliales</taxon>
        <taxon>Marinilabiliaceae</taxon>
        <taxon>Natronoflexus</taxon>
    </lineage>
</organism>
<feature type="chain" id="PRO_5020960264" evidence="8">
    <location>
        <begin position="18"/>
        <end position="798"/>
    </location>
</feature>
<dbReference type="PROSITE" id="PS52016">
    <property type="entry name" value="TONB_DEPENDENT_REC_3"/>
    <property type="match status" value="1"/>
</dbReference>
<evidence type="ECO:0000313" key="11">
    <source>
        <dbReference type="Proteomes" id="UP000295221"/>
    </source>
</evidence>
<dbReference type="InterPro" id="IPR008969">
    <property type="entry name" value="CarboxyPept-like_regulatory"/>
</dbReference>
<comment type="similarity">
    <text evidence="7">Belongs to the TonB-dependent receptor family.</text>
</comment>
<evidence type="ECO:0000313" key="10">
    <source>
        <dbReference type="EMBL" id="TCO10438.1"/>
    </source>
</evidence>
<evidence type="ECO:0000256" key="4">
    <source>
        <dbReference type="ARBA" id="ARBA00022692"/>
    </source>
</evidence>